<dbReference type="GO" id="GO:0050821">
    <property type="term" value="P:protein stabilization"/>
    <property type="evidence" value="ECO:0007669"/>
    <property type="project" value="TreeGrafter"/>
</dbReference>
<name>E6PG90_9ZZZZ</name>
<protein>
    <recommendedName>
        <fullName evidence="4">Outer membrane protein (OmpH-like)</fullName>
    </recommendedName>
</protein>
<evidence type="ECO:0000256" key="1">
    <source>
        <dbReference type="ARBA" id="ARBA00009091"/>
    </source>
</evidence>
<sequence length="268" mass="28629">MKHRILAFVAILCAVGVFIAPSAIADDLTDVGTIAQSAIASLPAFVSANRQLGAIASQMQQQEAGQMKGAKNDAQRQQIQLAFSQRFNDKQNEILGPLLQRVQLALAAVSAKRKLSVVVDRHIVVYGGQDITTDVLNLVTGTQAIPPVTATPAPSPIGYVDQSVLDNGLPKVKAANDAFAKFAQQQRAIFAAKMQKATTSAEKQQVSVDFNKVLADEQTTLLKPLVSKVRAITATIAEKKHLLVVVDKGDIVFGGTDITQDVRNGLNH</sequence>
<gene>
    <name evidence="3" type="ORF">CARN1_0020</name>
</gene>
<dbReference type="PANTHER" id="PTHR35089:SF1">
    <property type="entry name" value="CHAPERONE PROTEIN SKP"/>
    <property type="match status" value="1"/>
</dbReference>
<keyword evidence="2" id="KW-0732">Signal</keyword>
<dbReference type="Gene3D" id="3.30.910.20">
    <property type="entry name" value="Skp domain"/>
    <property type="match status" value="2"/>
</dbReference>
<comment type="caution">
    <text evidence="3">The sequence shown here is derived from an EMBL/GenBank/DDBJ whole genome shotgun (WGS) entry which is preliminary data.</text>
</comment>
<dbReference type="SMART" id="SM00935">
    <property type="entry name" value="OmpH"/>
    <property type="match status" value="2"/>
</dbReference>
<dbReference type="GO" id="GO:0005829">
    <property type="term" value="C:cytosol"/>
    <property type="evidence" value="ECO:0007669"/>
    <property type="project" value="TreeGrafter"/>
</dbReference>
<evidence type="ECO:0000256" key="2">
    <source>
        <dbReference type="ARBA" id="ARBA00022729"/>
    </source>
</evidence>
<dbReference type="AlphaFoldDB" id="E6PG90"/>
<proteinExistence type="inferred from homology"/>
<comment type="similarity">
    <text evidence="1">Belongs to the Skp family.</text>
</comment>
<dbReference type="EMBL" id="CABL01000009">
    <property type="protein sequence ID" value="CBH75478.1"/>
    <property type="molecule type" value="Genomic_DNA"/>
</dbReference>
<dbReference type="InterPro" id="IPR024930">
    <property type="entry name" value="Skp_dom_sf"/>
</dbReference>
<dbReference type="InterPro" id="IPR005632">
    <property type="entry name" value="Chaperone_Skp"/>
</dbReference>
<dbReference type="GO" id="GO:0051082">
    <property type="term" value="F:unfolded protein binding"/>
    <property type="evidence" value="ECO:0007669"/>
    <property type="project" value="InterPro"/>
</dbReference>
<accession>E6PG90</accession>
<evidence type="ECO:0008006" key="4">
    <source>
        <dbReference type="Google" id="ProtNLM"/>
    </source>
</evidence>
<evidence type="ECO:0000313" key="3">
    <source>
        <dbReference type="EMBL" id="CBH75478.1"/>
    </source>
</evidence>
<reference evidence="3" key="1">
    <citation type="submission" date="2009-10" db="EMBL/GenBank/DDBJ databases">
        <title>Diversity of trophic interactions inside an arsenic-rich microbial ecosystem.</title>
        <authorList>
            <person name="Bertin P.N."/>
            <person name="Heinrich-Salmeron A."/>
            <person name="Pelletier E."/>
            <person name="Goulhen-Chollet F."/>
            <person name="Arsene-Ploetze F."/>
            <person name="Gallien S."/>
            <person name="Calteau A."/>
            <person name="Vallenet D."/>
            <person name="Casiot C."/>
            <person name="Chane-Woon-Ming B."/>
            <person name="Giloteaux L."/>
            <person name="Barakat M."/>
            <person name="Bonnefoy V."/>
            <person name="Bruneel O."/>
            <person name="Chandler M."/>
            <person name="Cleiss J."/>
            <person name="Duran R."/>
            <person name="Elbaz-Poulichet F."/>
            <person name="Fonknechten N."/>
            <person name="Lauga B."/>
            <person name="Mornico D."/>
            <person name="Ortet P."/>
            <person name="Schaeffer C."/>
            <person name="Siguier P."/>
            <person name="Alexander Thil Smith A."/>
            <person name="Van Dorsselaer A."/>
            <person name="Weissenbach J."/>
            <person name="Medigue C."/>
            <person name="Le Paslier D."/>
        </authorList>
    </citation>
    <scope>NUCLEOTIDE SEQUENCE</scope>
</reference>
<organism evidence="3">
    <name type="scientific">mine drainage metagenome</name>
    <dbReference type="NCBI Taxonomy" id="410659"/>
    <lineage>
        <taxon>unclassified sequences</taxon>
        <taxon>metagenomes</taxon>
        <taxon>ecological metagenomes</taxon>
    </lineage>
</organism>
<dbReference type="Pfam" id="PF03938">
    <property type="entry name" value="OmpH"/>
    <property type="match status" value="1"/>
</dbReference>
<dbReference type="PANTHER" id="PTHR35089">
    <property type="entry name" value="CHAPERONE PROTEIN SKP"/>
    <property type="match status" value="1"/>
</dbReference>
<dbReference type="SUPFAM" id="SSF111384">
    <property type="entry name" value="OmpH-like"/>
    <property type="match status" value="2"/>
</dbReference>